<name>A0A263BVR9_9BACI</name>
<proteinExistence type="predicted"/>
<evidence type="ECO:0008006" key="3">
    <source>
        <dbReference type="Google" id="ProtNLM"/>
    </source>
</evidence>
<comment type="caution">
    <text evidence="1">The sequence shown here is derived from an EMBL/GenBank/DDBJ whole genome shotgun (WGS) entry which is preliminary data.</text>
</comment>
<dbReference type="EMBL" id="NPIA01000003">
    <property type="protein sequence ID" value="OZM57266.1"/>
    <property type="molecule type" value="Genomic_DNA"/>
</dbReference>
<accession>A0A263BVR9</accession>
<organism evidence="1 2">
    <name type="scientific">Lottiidibacillus patelloidae</name>
    <dbReference type="NCBI Taxonomy" id="2670334"/>
    <lineage>
        <taxon>Bacteria</taxon>
        <taxon>Bacillati</taxon>
        <taxon>Bacillota</taxon>
        <taxon>Bacilli</taxon>
        <taxon>Bacillales</taxon>
        <taxon>Bacillaceae</taxon>
        <taxon>Lottiidibacillus</taxon>
    </lineage>
</organism>
<sequence>MKLFFKTILIIFSIAILSGCLYPSDNLQKNRVPYESQLDLVQSAIDRYQENTGGLLPIKQRDFTTPIYRKYPVDFTKLIPNYLQEPPGNSFENGGIYQYVLVNVDTKPEVKLIDLVSVTTVQSVKMRLDAYKLEYGYPPFEGAINKQVFTINYDALGFKTPPYVVSPFTQNNLPIVVNSEGQLIIDYRQDLYQKIQQLGSIPYQMGEDIRNILVEDSVFVPVFSEPYTIDEKNEPIFLIK</sequence>
<evidence type="ECO:0000313" key="2">
    <source>
        <dbReference type="Proteomes" id="UP000217083"/>
    </source>
</evidence>
<dbReference type="RefSeq" id="WP_094923779.1">
    <property type="nucleotide sequence ID" value="NZ_NPIA01000003.1"/>
</dbReference>
<evidence type="ECO:0000313" key="1">
    <source>
        <dbReference type="EMBL" id="OZM57266.1"/>
    </source>
</evidence>
<gene>
    <name evidence="1" type="ORF">CIB95_07320</name>
</gene>
<reference evidence="2" key="1">
    <citation type="submission" date="2017-08" db="EMBL/GenBank/DDBJ databases">
        <authorList>
            <person name="Huang Z."/>
        </authorList>
    </citation>
    <scope>NUCLEOTIDE SEQUENCE [LARGE SCALE GENOMIC DNA]</scope>
    <source>
        <strain evidence="2">SA5d-4</strain>
    </source>
</reference>
<protein>
    <recommendedName>
        <fullName evidence="3">ABC transporter periplasmic binding protein yphF</fullName>
    </recommendedName>
</protein>
<dbReference type="Proteomes" id="UP000217083">
    <property type="component" value="Unassembled WGS sequence"/>
</dbReference>
<reference evidence="1 2" key="2">
    <citation type="submission" date="2017-09" db="EMBL/GenBank/DDBJ databases">
        <title>Bacillus patelloidae sp. nov., isolated from the intestinal tract of a marine limpet.</title>
        <authorList>
            <person name="Liu R."/>
            <person name="Dong C."/>
            <person name="Shao Z."/>
        </authorList>
    </citation>
    <scope>NUCLEOTIDE SEQUENCE [LARGE SCALE GENOMIC DNA]</scope>
    <source>
        <strain evidence="1 2">SA5d-4</strain>
    </source>
</reference>
<dbReference type="PROSITE" id="PS51257">
    <property type="entry name" value="PROKAR_LIPOPROTEIN"/>
    <property type="match status" value="1"/>
</dbReference>
<keyword evidence="2" id="KW-1185">Reference proteome</keyword>
<dbReference type="AlphaFoldDB" id="A0A263BVR9"/>